<sequence>MASSAHSVVCLEFDAESAEMASRTIGWGSSMSAETTPALRFPTPCTTCGGVLYQYVNFCPYCGVSRPLEADRPKRAQAQLRAVPADTRRAPAVVDDPTECAAPNVVWQGAGEPEFSPEVVPPSLPQAVYRWVVTRGAIPLAGLVLAGVVGYLWLGHGHTRSTEGGELSNAADASSRPIPQYLPPSKEGVSSTDVTGQPTVDKIAQPVASRPPGGAQSHRTISDALSDARAGLARNDLTQARAAVADALLLAPGNPDALRMQRDVKDRENQRDVAIGVANSCANDKIWSCVFKLSNQALAIDAGSVEAQALLQRAVLSTGWKPLGDKAAPAPRKPPPVVANSAPSRLPTGLPTLPPLPPGTPADSAARPSANNAAPAWVAPARDGADAQTSAMRAADGGSGSPVASVTTK</sequence>
<protein>
    <recommendedName>
        <fullName evidence="4">Zinc ribbon domain-containing protein</fullName>
    </recommendedName>
</protein>
<evidence type="ECO:0000313" key="2">
    <source>
        <dbReference type="EMBL" id="ALL64315.1"/>
    </source>
</evidence>
<dbReference type="EMBL" id="CP012746">
    <property type="protein sequence ID" value="ALL64315.1"/>
    <property type="molecule type" value="Genomic_DNA"/>
</dbReference>
<proteinExistence type="predicted"/>
<evidence type="ECO:0000313" key="3">
    <source>
        <dbReference type="Proteomes" id="UP000019146"/>
    </source>
</evidence>
<feature type="compositionally biased region" description="Low complexity" evidence="1">
    <location>
        <begin position="361"/>
        <end position="381"/>
    </location>
</feature>
<gene>
    <name evidence="2" type="ORF">K788_0007801</name>
</gene>
<dbReference type="AlphaFoldDB" id="A0A0P0R7K2"/>
<organism evidence="2 3">
    <name type="scientific">Paraburkholderia caribensis MBA4</name>
    <dbReference type="NCBI Taxonomy" id="1323664"/>
    <lineage>
        <taxon>Bacteria</taxon>
        <taxon>Pseudomonadati</taxon>
        <taxon>Pseudomonadota</taxon>
        <taxon>Betaproteobacteria</taxon>
        <taxon>Burkholderiales</taxon>
        <taxon>Burkholderiaceae</taxon>
        <taxon>Paraburkholderia</taxon>
    </lineage>
</organism>
<accession>A0A0P0R7K2</accession>
<dbReference type="Proteomes" id="UP000019146">
    <property type="component" value="Chromosome 1"/>
</dbReference>
<evidence type="ECO:0000256" key="1">
    <source>
        <dbReference type="SAM" id="MobiDB-lite"/>
    </source>
</evidence>
<feature type="region of interest" description="Disordered" evidence="1">
    <location>
        <begin position="162"/>
        <end position="196"/>
    </location>
</feature>
<reference evidence="2 3" key="1">
    <citation type="journal article" date="2014" name="Genome Announc.">
        <title>Draft Genome Sequence of the Haloacid-Degrading Burkholderia caribensis Strain MBA4.</title>
        <authorList>
            <person name="Pan Y."/>
            <person name="Kong K.F."/>
            <person name="Tsang J.S."/>
        </authorList>
    </citation>
    <scope>NUCLEOTIDE SEQUENCE [LARGE SCALE GENOMIC DNA]</scope>
    <source>
        <strain evidence="2 3">MBA4</strain>
    </source>
</reference>
<feature type="region of interest" description="Disordered" evidence="1">
    <location>
        <begin position="325"/>
        <end position="409"/>
    </location>
</feature>
<dbReference type="KEGG" id="bcai:K788_0007801"/>
<evidence type="ECO:0008006" key="4">
    <source>
        <dbReference type="Google" id="ProtNLM"/>
    </source>
</evidence>
<name>A0A0P0R7K2_9BURK</name>